<dbReference type="Proteomes" id="UP000240243">
    <property type="component" value="Unassembled WGS sequence"/>
</dbReference>
<dbReference type="SUPFAM" id="SSF51905">
    <property type="entry name" value="FAD/NAD(P)-binding domain"/>
    <property type="match status" value="1"/>
</dbReference>
<gene>
    <name evidence="3" type="ORF">C7H85_00965</name>
</gene>
<protein>
    <submittedName>
        <fullName evidence="3">FAD-dependent oxidoreductase</fullName>
    </submittedName>
</protein>
<reference evidence="3 4" key="1">
    <citation type="submission" date="2018-03" db="EMBL/GenBank/DDBJ databases">
        <title>The draft genome of Zobellella sp. 59N8.</title>
        <authorList>
            <person name="Liu L."/>
            <person name="Li L."/>
            <person name="Zhang X."/>
            <person name="Liang L."/>
            <person name="Wang T."/>
        </authorList>
    </citation>
    <scope>NUCLEOTIDE SEQUENCE [LARGE SCALE GENOMIC DNA]</scope>
    <source>
        <strain evidence="3 4">59N8</strain>
    </source>
</reference>
<dbReference type="GO" id="GO:0005737">
    <property type="term" value="C:cytoplasm"/>
    <property type="evidence" value="ECO:0007669"/>
    <property type="project" value="TreeGrafter"/>
</dbReference>
<comment type="caution">
    <text evidence="3">The sequence shown here is derived from an EMBL/GenBank/DDBJ whole genome shotgun (WGS) entry which is preliminary data.</text>
</comment>
<dbReference type="EMBL" id="PXYG01000001">
    <property type="protein sequence ID" value="PSJ47439.1"/>
    <property type="molecule type" value="Genomic_DNA"/>
</dbReference>
<dbReference type="Gene3D" id="3.50.50.60">
    <property type="entry name" value="FAD/NAD(P)-binding domain"/>
    <property type="match status" value="1"/>
</dbReference>
<evidence type="ECO:0000259" key="2">
    <source>
        <dbReference type="Pfam" id="PF01266"/>
    </source>
</evidence>
<sequence length="448" mass="49175">MTRTINVSRIPKDTGPAGWNCILPPAKHYPQLKEDIRADWVVVGGGFAGIAAARRLSQLAGNDRIVLLEASRLAEGPAGRNSGFMIDLPHDLNSETYAGAADADVQQIRLNRAAIDFARRMAEEFAMPERVFDPCGKLTGAASLKGEHHIDSYANHLASLGEQYQLLGAAEMKARTGIDFYRKGLYTPGAVMIQPAAFIRMAAEGIDERVSIYEQSPVLAMDLGDEHVLHTPKARIRARNVILAVNGHIQSFGFFPRRLLHVFTYASMTRALSPEEVARLGGDPDWGVLPADPMGTTVRRVSSLMGSGDRVTVRNRFTLNQSMEISERHIRDVVRAHDKAFAARFPMLEGVPMEHRWGGRLCLSWNSVPAFGELEQRVFSAACQNGLGTVKGTLSGMMAAELAMGQRSSLLDEFVGCDSPRQLPPEPFLSVGANLTMRWKEWLAGIEL</sequence>
<dbReference type="GO" id="GO:0016491">
    <property type="term" value="F:oxidoreductase activity"/>
    <property type="evidence" value="ECO:0007669"/>
    <property type="project" value="UniProtKB-KW"/>
</dbReference>
<evidence type="ECO:0000256" key="1">
    <source>
        <dbReference type="ARBA" id="ARBA00023002"/>
    </source>
</evidence>
<evidence type="ECO:0000313" key="4">
    <source>
        <dbReference type="Proteomes" id="UP000240243"/>
    </source>
</evidence>
<dbReference type="RefSeq" id="WP_106727853.1">
    <property type="nucleotide sequence ID" value="NZ_PXYG01000001.1"/>
</dbReference>
<dbReference type="PANTHER" id="PTHR13847">
    <property type="entry name" value="SARCOSINE DEHYDROGENASE-RELATED"/>
    <property type="match status" value="1"/>
</dbReference>
<feature type="domain" description="FAD dependent oxidoreductase" evidence="2">
    <location>
        <begin position="39"/>
        <end position="402"/>
    </location>
</feature>
<dbReference type="AlphaFoldDB" id="A0A2P7RB56"/>
<name>A0A2P7RB56_9GAMM</name>
<accession>A0A2P7RB56</accession>
<keyword evidence="1" id="KW-0560">Oxidoreductase</keyword>
<dbReference type="InterPro" id="IPR006076">
    <property type="entry name" value="FAD-dep_OxRdtase"/>
</dbReference>
<dbReference type="Gene3D" id="3.30.9.10">
    <property type="entry name" value="D-Amino Acid Oxidase, subunit A, domain 2"/>
    <property type="match status" value="1"/>
</dbReference>
<evidence type="ECO:0000313" key="3">
    <source>
        <dbReference type="EMBL" id="PSJ47439.1"/>
    </source>
</evidence>
<dbReference type="OrthoDB" id="311718at2"/>
<keyword evidence="4" id="KW-1185">Reference proteome</keyword>
<dbReference type="Pfam" id="PF01266">
    <property type="entry name" value="DAO"/>
    <property type="match status" value="1"/>
</dbReference>
<organism evidence="3 4">
    <name type="scientific">Zobellella endophytica</name>
    <dbReference type="NCBI Taxonomy" id="2116700"/>
    <lineage>
        <taxon>Bacteria</taxon>
        <taxon>Pseudomonadati</taxon>
        <taxon>Pseudomonadota</taxon>
        <taxon>Gammaproteobacteria</taxon>
        <taxon>Aeromonadales</taxon>
        <taxon>Aeromonadaceae</taxon>
        <taxon>Zobellella</taxon>
    </lineage>
</organism>
<dbReference type="PANTHER" id="PTHR13847:SF281">
    <property type="entry name" value="FAD DEPENDENT OXIDOREDUCTASE DOMAIN-CONTAINING PROTEIN"/>
    <property type="match status" value="1"/>
</dbReference>
<dbReference type="InterPro" id="IPR036188">
    <property type="entry name" value="FAD/NAD-bd_sf"/>
</dbReference>
<proteinExistence type="predicted"/>